<dbReference type="SUPFAM" id="SSF51905">
    <property type="entry name" value="FAD/NAD(P)-binding domain"/>
    <property type="match status" value="1"/>
</dbReference>
<keyword evidence="4 5" id="KW-0560">Oxidoreductase</keyword>
<dbReference type="GO" id="GO:0016117">
    <property type="term" value="P:carotenoid biosynthetic process"/>
    <property type="evidence" value="ECO:0007669"/>
    <property type="project" value="UniProtKB-KW"/>
</dbReference>
<dbReference type="PANTHER" id="PTHR43734">
    <property type="entry name" value="PHYTOENE DESATURASE"/>
    <property type="match status" value="1"/>
</dbReference>
<dbReference type="EMBL" id="JAGQDD010000003">
    <property type="protein sequence ID" value="MBQ0930318.1"/>
    <property type="molecule type" value="Genomic_DNA"/>
</dbReference>
<keyword evidence="8" id="KW-1185">Reference proteome</keyword>
<accession>A0A941BGA9</accession>
<name>A0A941BGA9_9BURK</name>
<comment type="caution">
    <text evidence="7">The sequence shown here is derived from an EMBL/GenBank/DDBJ whole genome shotgun (WGS) entry which is preliminary data.</text>
</comment>
<dbReference type="InterPro" id="IPR014105">
    <property type="entry name" value="Carotenoid/retinoid_OxRdtase"/>
</dbReference>
<dbReference type="NCBIfam" id="TIGR02734">
    <property type="entry name" value="crtI_fam"/>
    <property type="match status" value="1"/>
</dbReference>
<keyword evidence="3 5" id="KW-0125">Carotenoid biosynthesis</keyword>
<dbReference type="Gene3D" id="3.50.50.60">
    <property type="entry name" value="FAD/NAD(P)-binding domain"/>
    <property type="match status" value="2"/>
</dbReference>
<dbReference type="Pfam" id="PF01593">
    <property type="entry name" value="Amino_oxidase"/>
    <property type="match status" value="1"/>
</dbReference>
<dbReference type="GO" id="GO:0016491">
    <property type="term" value="F:oxidoreductase activity"/>
    <property type="evidence" value="ECO:0007669"/>
    <property type="project" value="UniProtKB-KW"/>
</dbReference>
<evidence type="ECO:0000256" key="2">
    <source>
        <dbReference type="ARBA" id="ARBA00006046"/>
    </source>
</evidence>
<dbReference type="NCBIfam" id="NF045637">
    <property type="entry name" value="carotdesatCrtDProt"/>
    <property type="match status" value="1"/>
</dbReference>
<evidence type="ECO:0000313" key="7">
    <source>
        <dbReference type="EMBL" id="MBQ0930318.1"/>
    </source>
</evidence>
<evidence type="ECO:0000313" key="8">
    <source>
        <dbReference type="Proteomes" id="UP000676246"/>
    </source>
</evidence>
<gene>
    <name evidence="7" type="primary">crtI</name>
    <name evidence="7" type="ORF">KAK03_07445</name>
</gene>
<dbReference type="AlphaFoldDB" id="A0A941BGA9"/>
<organism evidence="7 8">
    <name type="scientific">Ideonella alba</name>
    <dbReference type="NCBI Taxonomy" id="2824118"/>
    <lineage>
        <taxon>Bacteria</taxon>
        <taxon>Pseudomonadati</taxon>
        <taxon>Pseudomonadota</taxon>
        <taxon>Betaproteobacteria</taxon>
        <taxon>Burkholderiales</taxon>
        <taxon>Sphaerotilaceae</taxon>
        <taxon>Ideonella</taxon>
    </lineage>
</organism>
<dbReference type="RefSeq" id="WP_210852916.1">
    <property type="nucleotide sequence ID" value="NZ_JAGQDD010000003.1"/>
</dbReference>
<reference evidence="7 8" key="1">
    <citation type="submission" date="2021-04" db="EMBL/GenBank/DDBJ databases">
        <title>The genome sequence of Ideonella sp. 3Y2.</title>
        <authorList>
            <person name="Liu Y."/>
        </authorList>
    </citation>
    <scope>NUCLEOTIDE SEQUENCE [LARGE SCALE GENOMIC DNA]</scope>
    <source>
        <strain evidence="7 8">3Y2</strain>
    </source>
</reference>
<dbReference type="Proteomes" id="UP000676246">
    <property type="component" value="Unassembled WGS sequence"/>
</dbReference>
<evidence type="ECO:0000256" key="4">
    <source>
        <dbReference type="ARBA" id="ARBA00023002"/>
    </source>
</evidence>
<proteinExistence type="inferred from homology"/>
<protein>
    <submittedName>
        <fullName evidence="7">Phytoene desaturase</fullName>
    </submittedName>
</protein>
<evidence type="ECO:0000259" key="6">
    <source>
        <dbReference type="Pfam" id="PF01593"/>
    </source>
</evidence>
<evidence type="ECO:0000256" key="5">
    <source>
        <dbReference type="RuleBase" id="RU362075"/>
    </source>
</evidence>
<evidence type="ECO:0000256" key="3">
    <source>
        <dbReference type="ARBA" id="ARBA00022746"/>
    </source>
</evidence>
<comment type="pathway">
    <text evidence="1 5">Carotenoid biosynthesis.</text>
</comment>
<comment type="similarity">
    <text evidence="2 5">Belongs to the carotenoid/retinoid oxidoreductase family.</text>
</comment>
<sequence length="521" mass="55126">MAGEHRVIVVGGGIGGLVAAARLAHAGRAVTVLERAAHWGGKLRHQAAGDAWIDAGPTVFTLKPWFETLFAELGESFGAWVPTTPMPVLARHFWRGGDTLDLLADPQQAVAAIGAFAGPDEARRYQAFCGRAERIFRTLEHTHMRAPRPTPISLAWRSWRAQGLPGLAALAGIAPFATLMAELARQFRDPRLRQLFGRYATYCGASPDAAPATLMLVAQAERAGVWRIPGGMQRLARALADIAVARGAVLRTGAHVSELLVEGGRACGVRLLGGECLRADQVLWNGDAAALARGLAGAAARAAMPSEAATAPRSLSALTWTALAQAQGPALAHHNVFFSSDGAGEFSDIFGATRLPRRPTVYLCAPDRDDVSPPPGGLERMFWLVNAPAQADGRGLSPQEIDTCELRSLTHLRRCGLRLRWQPETVLRTTPADFAARFPGTGGALYGRATHGWQASFRRMGSASRIPGLWLAGGSVHPGPGLPMAATSGWLAAQAMLQAAPARVSITLSPPAAMPGGTLTR</sequence>
<feature type="domain" description="Amine oxidase" evidence="6">
    <location>
        <begin position="14"/>
        <end position="497"/>
    </location>
</feature>
<evidence type="ECO:0000256" key="1">
    <source>
        <dbReference type="ARBA" id="ARBA00004829"/>
    </source>
</evidence>
<dbReference type="InterPro" id="IPR036188">
    <property type="entry name" value="FAD/NAD-bd_sf"/>
</dbReference>
<dbReference type="PANTHER" id="PTHR43734:SF7">
    <property type="entry name" value="4,4'-DIAPONEUROSPORENE OXYGENASE"/>
    <property type="match status" value="1"/>
</dbReference>
<dbReference type="InterPro" id="IPR002937">
    <property type="entry name" value="Amino_oxidase"/>
</dbReference>
<dbReference type="InterPro" id="IPR054841">
    <property type="entry name" value="carotdesatCrtD"/>
</dbReference>